<dbReference type="CDD" id="cd13585">
    <property type="entry name" value="PBP2_TMBP_like"/>
    <property type="match status" value="1"/>
</dbReference>
<keyword evidence="1" id="KW-0732">Signal</keyword>
<dbReference type="Proteomes" id="UP001165962">
    <property type="component" value="Unassembled WGS sequence"/>
</dbReference>
<organism evidence="2 3">
    <name type="scientific">Paenibacillus agricola</name>
    <dbReference type="NCBI Taxonomy" id="2716264"/>
    <lineage>
        <taxon>Bacteria</taxon>
        <taxon>Bacillati</taxon>
        <taxon>Bacillota</taxon>
        <taxon>Bacilli</taxon>
        <taxon>Bacillales</taxon>
        <taxon>Paenibacillaceae</taxon>
        <taxon>Paenibacillus</taxon>
    </lineage>
</organism>
<evidence type="ECO:0000313" key="2">
    <source>
        <dbReference type="EMBL" id="NHN32174.1"/>
    </source>
</evidence>
<feature type="chain" id="PRO_5047032713" evidence="1">
    <location>
        <begin position="29"/>
        <end position="459"/>
    </location>
</feature>
<reference evidence="2" key="1">
    <citation type="submission" date="2020-03" db="EMBL/GenBank/DDBJ databases">
        <title>Draft sequencing of Paenibacilllus sp. S3N08.</title>
        <authorList>
            <person name="Kim D.-U."/>
        </authorList>
    </citation>
    <scope>NUCLEOTIDE SEQUENCE</scope>
    <source>
        <strain evidence="2">S3N08</strain>
    </source>
</reference>
<dbReference type="EMBL" id="JAAOIW010000007">
    <property type="protein sequence ID" value="NHN32174.1"/>
    <property type="molecule type" value="Genomic_DNA"/>
</dbReference>
<evidence type="ECO:0000256" key="1">
    <source>
        <dbReference type="SAM" id="SignalP"/>
    </source>
</evidence>
<sequence>MKKAMSKSRLFVALLLSFILVVVGCSSGTGTPSNNVADNGKQPVTLKFTFWGSTYEKKAMDNAVKTFQEKHNNIKIDAQHIPADYDTKLTAMVAGNEAPDLGYVRDLMALPWAEEGKLYNILEFIDKDSTLKKDEFLDHAFIDWAPGKSFGMFTAKEAYGLFYNKDMLKAAGVADLPTKAEQAFSWDQFVEVARKLTIDHNGKNALDPAFDKTKIKQYGISFDPTYTGYMQMVFSAGGDYISEDGKSFGLTKPESIDAIQKMADLIHKYHVAPSPVEAKSIPAGAASLQSKQVAILLTGQWVLLDLAQSGMNFGIGILPKIKMNATATSTGTMSIFKSTKHPEEAYTFWKYLNNPESALELHANGLWMPLMKKWYTEPALVAKWADVKPAHPEGYKEAIMEPSLNHTHKLPSAYVKNFAKINALVQPAIERTYLGQTTAEQALKGIEAEVSKLIMGRYN</sequence>
<dbReference type="InterPro" id="IPR050490">
    <property type="entry name" value="Bact_solute-bd_prot1"/>
</dbReference>
<dbReference type="Gene3D" id="3.40.190.10">
    <property type="entry name" value="Periplasmic binding protein-like II"/>
    <property type="match status" value="1"/>
</dbReference>
<dbReference type="InterPro" id="IPR006059">
    <property type="entry name" value="SBP"/>
</dbReference>
<dbReference type="PROSITE" id="PS51257">
    <property type="entry name" value="PROKAR_LIPOPROTEIN"/>
    <property type="match status" value="1"/>
</dbReference>
<name>A0ABX0J739_9BACL</name>
<dbReference type="Pfam" id="PF01547">
    <property type="entry name" value="SBP_bac_1"/>
    <property type="match status" value="1"/>
</dbReference>
<evidence type="ECO:0000313" key="3">
    <source>
        <dbReference type="Proteomes" id="UP001165962"/>
    </source>
</evidence>
<dbReference type="PANTHER" id="PTHR43649">
    <property type="entry name" value="ARABINOSE-BINDING PROTEIN-RELATED"/>
    <property type="match status" value="1"/>
</dbReference>
<dbReference type="PANTHER" id="PTHR43649:SF12">
    <property type="entry name" value="DIACETYLCHITOBIOSE BINDING PROTEIN DASA"/>
    <property type="match status" value="1"/>
</dbReference>
<dbReference type="RefSeq" id="WP_166152444.1">
    <property type="nucleotide sequence ID" value="NZ_JAAOIW010000007.1"/>
</dbReference>
<keyword evidence="3" id="KW-1185">Reference proteome</keyword>
<protein>
    <submittedName>
        <fullName evidence="2">Sugar ABC transporter substrate-binding protein</fullName>
    </submittedName>
</protein>
<dbReference type="SUPFAM" id="SSF53850">
    <property type="entry name" value="Periplasmic binding protein-like II"/>
    <property type="match status" value="1"/>
</dbReference>
<proteinExistence type="predicted"/>
<comment type="caution">
    <text evidence="2">The sequence shown here is derived from an EMBL/GenBank/DDBJ whole genome shotgun (WGS) entry which is preliminary data.</text>
</comment>
<feature type="signal peptide" evidence="1">
    <location>
        <begin position="1"/>
        <end position="28"/>
    </location>
</feature>
<accession>A0ABX0J739</accession>
<gene>
    <name evidence="2" type="ORF">G9U52_20240</name>
</gene>